<dbReference type="Pfam" id="PF13843">
    <property type="entry name" value="DDE_Tnp_1_7"/>
    <property type="match status" value="1"/>
</dbReference>
<sequence length="338" mass="39291">MTAKYSPLQLFQLFFTPSVIDSLVCNTNKYGAKKLAGKKDAWKPIFMQDLFCFLSIVIYMGLVKLKSLKAYWKTSPLYQLPFPPTVMSCKRFLYILRALHISDPKVDEANDKRRGTARFDKLCKIKPLYPSMVEACKTYFQPAQNLSIDERMVASKARISLKQYMRNKPTKWGYKLFVLADSVCAYTCNFFVYEGKSSFATGKGLSYDSVMDLLDLKLLGSGYKLYVDNFYTSPALFTDLRKLNVWACGTIRSNRVSFPKTKVNDMSKRAERGAIRWIRQDGLLFVKWMGYQRGGDVQYYPQVLQWRSRRQACEGRYWGMGQSRITTRAWEVWTFQTH</sequence>
<dbReference type="GeneID" id="123726148"/>
<organism evidence="2 3">
    <name type="scientific">Salmo salar</name>
    <name type="common">Atlantic salmon</name>
    <dbReference type="NCBI Taxonomy" id="8030"/>
    <lineage>
        <taxon>Eukaryota</taxon>
        <taxon>Metazoa</taxon>
        <taxon>Chordata</taxon>
        <taxon>Craniata</taxon>
        <taxon>Vertebrata</taxon>
        <taxon>Euteleostomi</taxon>
        <taxon>Actinopterygii</taxon>
        <taxon>Neopterygii</taxon>
        <taxon>Teleostei</taxon>
        <taxon>Protacanthopterygii</taxon>
        <taxon>Salmoniformes</taxon>
        <taxon>Salmonidae</taxon>
        <taxon>Salmoninae</taxon>
        <taxon>Salmo</taxon>
    </lineage>
</organism>
<accession>A0ABM3CQ55</accession>
<dbReference type="RefSeq" id="XP_045548698.1">
    <property type="nucleotide sequence ID" value="XM_045692742.1"/>
</dbReference>
<evidence type="ECO:0000259" key="1">
    <source>
        <dbReference type="Pfam" id="PF13843"/>
    </source>
</evidence>
<evidence type="ECO:0000313" key="2">
    <source>
        <dbReference type="Proteomes" id="UP001652741"/>
    </source>
</evidence>
<evidence type="ECO:0000313" key="3">
    <source>
        <dbReference type="RefSeq" id="XP_045548698.1"/>
    </source>
</evidence>
<dbReference type="Proteomes" id="UP001652741">
    <property type="component" value="Chromosome ssa13"/>
</dbReference>
<keyword evidence="2" id="KW-1185">Reference proteome</keyword>
<dbReference type="InterPro" id="IPR029526">
    <property type="entry name" value="PGBD"/>
</dbReference>
<gene>
    <name evidence="3" type="primary">LOC123726148</name>
</gene>
<proteinExistence type="predicted"/>
<name>A0ABM3CQ55_SALSA</name>
<dbReference type="PANTHER" id="PTHR46599:SF3">
    <property type="entry name" value="PIGGYBAC TRANSPOSABLE ELEMENT-DERIVED PROTEIN 4"/>
    <property type="match status" value="1"/>
</dbReference>
<feature type="domain" description="PiggyBac transposable element-derived protein" evidence="1">
    <location>
        <begin position="6"/>
        <end position="290"/>
    </location>
</feature>
<protein>
    <submittedName>
        <fullName evidence="3">PiggyBac transposable element-derived protein 4-like</fullName>
    </submittedName>
</protein>
<reference evidence="3" key="1">
    <citation type="submission" date="2025-08" db="UniProtKB">
        <authorList>
            <consortium name="RefSeq"/>
        </authorList>
    </citation>
    <scope>IDENTIFICATION</scope>
</reference>
<dbReference type="PANTHER" id="PTHR46599">
    <property type="entry name" value="PIGGYBAC TRANSPOSABLE ELEMENT-DERIVED PROTEIN 4"/>
    <property type="match status" value="1"/>
</dbReference>